<proteinExistence type="predicted"/>
<dbReference type="PANTHER" id="PTHR34860:SF6">
    <property type="entry name" value="REPRESSOR-LIKE PROTEIN SSO7C3"/>
    <property type="match status" value="1"/>
</dbReference>
<dbReference type="InterPro" id="IPR037914">
    <property type="entry name" value="SpoVT-AbrB_sf"/>
</dbReference>
<keyword evidence="4" id="KW-1185">Reference proteome</keyword>
<dbReference type="Gene3D" id="2.10.260.10">
    <property type="match status" value="1"/>
</dbReference>
<dbReference type="SMART" id="SM00966">
    <property type="entry name" value="SpoVT_AbrB"/>
    <property type="match status" value="1"/>
</dbReference>
<dbReference type="Proteomes" id="UP000271256">
    <property type="component" value="Unassembled WGS sequence"/>
</dbReference>
<evidence type="ECO:0000313" key="3">
    <source>
        <dbReference type="EMBL" id="RKO65648.1"/>
    </source>
</evidence>
<comment type="caution">
    <text evidence="3">The sequence shown here is derived from an EMBL/GenBank/DDBJ whole genome shotgun (WGS) entry which is preliminary data.</text>
</comment>
<accession>A0A494WR44</accession>
<dbReference type="InterPro" id="IPR007159">
    <property type="entry name" value="SpoVT-AbrB_dom"/>
</dbReference>
<dbReference type="AlphaFoldDB" id="A0A494WR44"/>
<organism evidence="3 4">
    <name type="scientific">Desulfofundulus salinus</name>
    <dbReference type="NCBI Taxonomy" id="2419843"/>
    <lineage>
        <taxon>Bacteria</taxon>
        <taxon>Bacillati</taxon>
        <taxon>Bacillota</taxon>
        <taxon>Clostridia</taxon>
        <taxon>Eubacteriales</taxon>
        <taxon>Peptococcaceae</taxon>
        <taxon>Desulfofundulus</taxon>
    </lineage>
</organism>
<dbReference type="EMBL" id="RBWE01000001">
    <property type="protein sequence ID" value="RKO65648.1"/>
    <property type="molecule type" value="Genomic_DNA"/>
</dbReference>
<feature type="domain" description="SpoVT-AbrB" evidence="2">
    <location>
        <begin position="3"/>
        <end position="48"/>
    </location>
</feature>
<gene>
    <name evidence="3" type="ORF">D7024_00810</name>
</gene>
<dbReference type="PANTHER" id="PTHR34860">
    <property type="entry name" value="REPRESSOR-LIKE PROTEIN SSO7C3"/>
    <property type="match status" value="1"/>
</dbReference>
<dbReference type="GO" id="GO:0003677">
    <property type="term" value="F:DNA binding"/>
    <property type="evidence" value="ECO:0007669"/>
    <property type="project" value="UniProtKB-UniRule"/>
</dbReference>
<dbReference type="OrthoDB" id="9811597at2"/>
<evidence type="ECO:0000259" key="2">
    <source>
        <dbReference type="PROSITE" id="PS51740"/>
    </source>
</evidence>
<name>A0A494WR44_9FIRM</name>
<dbReference type="NCBIfam" id="TIGR01439">
    <property type="entry name" value="lp_hng_hel_AbrB"/>
    <property type="match status" value="1"/>
</dbReference>
<evidence type="ECO:0000256" key="1">
    <source>
        <dbReference type="PROSITE-ProRule" id="PRU01076"/>
    </source>
</evidence>
<evidence type="ECO:0000313" key="4">
    <source>
        <dbReference type="Proteomes" id="UP000271256"/>
    </source>
</evidence>
<dbReference type="PROSITE" id="PS51740">
    <property type="entry name" value="SPOVT_ABRB"/>
    <property type="match status" value="1"/>
</dbReference>
<reference evidence="3 4" key="1">
    <citation type="submission" date="2018-10" db="EMBL/GenBank/DDBJ databases">
        <authorList>
            <person name="Grouzdev D.S."/>
            <person name="Krutkina M.S."/>
            <person name="Tourova T.P."/>
            <person name="Nazina T.N."/>
        </authorList>
    </citation>
    <scope>NUCLEOTIDE SEQUENCE [LARGE SCALE GENOMIC DNA]</scope>
    <source>
        <strain evidence="3 4">435</strain>
    </source>
</reference>
<protein>
    <submittedName>
        <fullName evidence="3">AbrB/MazE/SpoVT family DNA-binding domain-containing protein</fullName>
    </submittedName>
</protein>
<dbReference type="SUPFAM" id="SSF89447">
    <property type="entry name" value="AbrB/MazE/MraZ-like"/>
    <property type="match status" value="1"/>
</dbReference>
<keyword evidence="1 3" id="KW-0238">DNA-binding</keyword>
<sequence length="90" mass="10182">MHVEFVSPTPKGQVTIPKPIRDALGLTPKTKLRVYADRGRVVLEPVSPLDSLLEELEAEARQKGYTREDLEREVEAVREQLIKKLYPAGD</sequence>
<dbReference type="InterPro" id="IPR052975">
    <property type="entry name" value="Repressor-like_regulatory"/>
</dbReference>
<dbReference type="Pfam" id="PF04014">
    <property type="entry name" value="MazE_antitoxin"/>
    <property type="match status" value="1"/>
</dbReference>